<accession>K8XXJ9</accession>
<proteinExistence type="predicted"/>
<organism evidence="1 2">
    <name type="scientific">Leptospira santarosai serovar Shermani str. LT 821</name>
    <dbReference type="NCBI Taxonomy" id="758847"/>
    <lineage>
        <taxon>Bacteria</taxon>
        <taxon>Pseudomonadati</taxon>
        <taxon>Spirochaetota</taxon>
        <taxon>Spirochaetia</taxon>
        <taxon>Leptospirales</taxon>
        <taxon>Leptospiraceae</taxon>
        <taxon>Leptospira</taxon>
    </lineage>
</organism>
<name>K8XXJ9_9LEPT</name>
<dbReference type="Proteomes" id="UP000035800">
    <property type="component" value="Chromosome I"/>
</dbReference>
<dbReference type="KEGG" id="lst:LSS_13554"/>
<evidence type="ECO:0000313" key="1">
    <source>
        <dbReference type="EMBL" id="EKT86238.2"/>
    </source>
</evidence>
<dbReference type="AlphaFoldDB" id="K8XXJ9"/>
<evidence type="ECO:0000313" key="2">
    <source>
        <dbReference type="Proteomes" id="UP000035800"/>
    </source>
</evidence>
<protein>
    <submittedName>
        <fullName evidence="1">Uncharacterized protein</fullName>
    </submittedName>
</protein>
<dbReference type="EMBL" id="CP006694">
    <property type="protein sequence ID" value="EKT86238.2"/>
    <property type="molecule type" value="Genomic_DNA"/>
</dbReference>
<reference evidence="1 2" key="1">
    <citation type="journal article" date="2012" name="Gene">
        <title>Sequence of Leptospira santarosai serovar Shermani genome and prediction of virulence-associated genes.</title>
        <authorList>
            <person name="Chou L.F."/>
            <person name="Chen Y.T."/>
            <person name="Lu C.W."/>
            <person name="Ko Y.C."/>
            <person name="Tang C.Y."/>
            <person name="Pan M.J."/>
            <person name="Tian Y.C."/>
            <person name="Chiu C.H."/>
            <person name="Hung C.C."/>
            <person name="Yang C.W."/>
        </authorList>
    </citation>
    <scope>NUCLEOTIDE SEQUENCE [LARGE SCALE GENOMIC DNA]</scope>
    <source>
        <strain evidence="1">LT 821</strain>
    </source>
</reference>
<gene>
    <name evidence="1" type="ORF">LSS_13554</name>
</gene>
<sequence>MDIVFLFLQNRFPIKKFEHNRDQTPITVDLKYYNI</sequence>
<reference evidence="1 2" key="2">
    <citation type="journal article" date="2014" name="Emerg. Microbes Infect.">
        <title>Potential impact on kidney infection: a whole-genome analysis of Leptospira santarosai serovar Shermani.</title>
        <authorList>
            <person name="Chou L.F."/>
            <person name="Chen T.W."/>
            <person name="Ko Y.C."/>
            <person name="Pan M.J."/>
            <person name="Tian Y.C."/>
            <person name="Chiu C.H."/>
            <person name="Tang P."/>
            <person name="Hung C.C."/>
            <person name="Yang C.W."/>
        </authorList>
    </citation>
    <scope>NUCLEOTIDE SEQUENCE</scope>
    <source>
        <strain evidence="1 2">LT 821</strain>
    </source>
</reference>